<keyword evidence="4" id="KW-1185">Reference proteome</keyword>
<feature type="region of interest" description="Disordered" evidence="1">
    <location>
        <begin position="289"/>
        <end position="514"/>
    </location>
</feature>
<feature type="compositionally biased region" description="Low complexity" evidence="1">
    <location>
        <begin position="438"/>
        <end position="458"/>
    </location>
</feature>
<evidence type="ECO:0000256" key="2">
    <source>
        <dbReference type="SAM" id="Phobius"/>
    </source>
</evidence>
<evidence type="ECO:0000256" key="1">
    <source>
        <dbReference type="SAM" id="MobiDB-lite"/>
    </source>
</evidence>
<protein>
    <submittedName>
        <fullName evidence="3">Uncharacterized protein</fullName>
    </submittedName>
</protein>
<keyword evidence="2" id="KW-0472">Membrane</keyword>
<feature type="compositionally biased region" description="Basic and acidic residues" evidence="1">
    <location>
        <begin position="466"/>
        <end position="475"/>
    </location>
</feature>
<keyword evidence="2" id="KW-1133">Transmembrane helix</keyword>
<proteinExistence type="predicted"/>
<organism evidence="3 4">
    <name type="scientific">Trichoderma longibrachiatum ATCC 18648</name>
    <dbReference type="NCBI Taxonomy" id="983965"/>
    <lineage>
        <taxon>Eukaryota</taxon>
        <taxon>Fungi</taxon>
        <taxon>Dikarya</taxon>
        <taxon>Ascomycota</taxon>
        <taxon>Pezizomycotina</taxon>
        <taxon>Sordariomycetes</taxon>
        <taxon>Hypocreomycetidae</taxon>
        <taxon>Hypocreales</taxon>
        <taxon>Hypocreaceae</taxon>
        <taxon>Trichoderma</taxon>
    </lineage>
</organism>
<evidence type="ECO:0000313" key="3">
    <source>
        <dbReference type="EMBL" id="PTB73147.1"/>
    </source>
</evidence>
<dbReference type="AlphaFoldDB" id="A0A2T4BV18"/>
<dbReference type="Proteomes" id="UP000240760">
    <property type="component" value="Unassembled WGS sequence"/>
</dbReference>
<dbReference type="OrthoDB" id="4899740at2759"/>
<evidence type="ECO:0000313" key="4">
    <source>
        <dbReference type="Proteomes" id="UP000240760"/>
    </source>
</evidence>
<feature type="compositionally biased region" description="Polar residues" evidence="1">
    <location>
        <begin position="359"/>
        <end position="384"/>
    </location>
</feature>
<feature type="transmembrane region" description="Helical" evidence="2">
    <location>
        <begin position="202"/>
        <end position="223"/>
    </location>
</feature>
<feature type="region of interest" description="Disordered" evidence="1">
    <location>
        <begin position="236"/>
        <end position="268"/>
    </location>
</feature>
<gene>
    <name evidence="3" type="ORF">M440DRAFT_1362338</name>
</gene>
<dbReference type="EMBL" id="KZ679139">
    <property type="protein sequence ID" value="PTB73147.1"/>
    <property type="molecule type" value="Genomic_DNA"/>
</dbReference>
<reference evidence="3 4" key="1">
    <citation type="submission" date="2016-07" db="EMBL/GenBank/DDBJ databases">
        <title>Multiple horizontal gene transfer events from other fungi enriched the ability of initially mycotrophic Trichoderma (Ascomycota) to feed on dead plant biomass.</title>
        <authorList>
            <consortium name="DOE Joint Genome Institute"/>
            <person name="Aerts A."/>
            <person name="Atanasova L."/>
            <person name="Chenthamara K."/>
            <person name="Zhang J."/>
            <person name="Grujic M."/>
            <person name="Henrissat B."/>
            <person name="Kuo A."/>
            <person name="Salamov A."/>
            <person name="Lipzen A."/>
            <person name="Labutti K."/>
            <person name="Barry K."/>
            <person name="Miao Y."/>
            <person name="Rahimi M.J."/>
            <person name="Shen Q."/>
            <person name="Grigoriev I.V."/>
            <person name="Kubicek C.P."/>
            <person name="Druzhinina I.S."/>
        </authorList>
    </citation>
    <scope>NUCLEOTIDE SEQUENCE [LARGE SCALE GENOMIC DNA]</scope>
    <source>
        <strain evidence="3 4">ATCC 18648</strain>
    </source>
</reference>
<sequence>MEEAHCIDDSIHYFPSNAEHVQACASDCRAQFLTALGSKADEHGTLCQEFSKQPKEEGHGLPMMYCCGSQLCEMDVRGDADLSLSISRLIRSCQSDGYYSVTDPTSPDQAHIVSESKVGKEHARREDAAPIGALPPPTPSGFLVEGFHTITIKTDPPPASEIAHGSAATESRVLRLVTTTETSTLLQERARDTNKVPSGTKVTIGVSVMVGILAVVALIAWHIRLRMRLRNKKRISRPVKPSSLPPTPLISPSSSYAGPPTNGPLTPPARLQERRFLLTRALSLRRNNYRRRRDEEEEPEEWSAVPLAPMPPLTPPSAARPAKRSLEGDRSGITATTTISMTTSAPPRPPRNDIPPAGSLSSVFSRASTLRAASNASSDATQVKCSGVNAAELPRQPARVYETPPVIRGLASPGPPPNRALPSLPADGRRSPLRSPLASPTSPTRRASPSSGAAPRPSLGVNEGNEGPRKSRDESGGAGRTSGDNTGLHSPRRVKHARSPLLNEVSLTSGTKME</sequence>
<accession>A0A2T4BV18</accession>
<keyword evidence="2" id="KW-0812">Transmembrane</keyword>
<feature type="compositionally biased region" description="Polar residues" evidence="1">
    <location>
        <begin position="505"/>
        <end position="514"/>
    </location>
</feature>
<feature type="compositionally biased region" description="Low complexity" evidence="1">
    <location>
        <begin position="333"/>
        <end position="345"/>
    </location>
</feature>
<name>A0A2T4BV18_TRILO</name>
<dbReference type="STRING" id="983965.A0A2T4BV18"/>